<feature type="domain" description="Calponin-homology (CH)" evidence="9">
    <location>
        <begin position="20"/>
        <end position="127"/>
    </location>
</feature>
<proteinExistence type="inferred from homology"/>
<evidence type="ECO:0000256" key="7">
    <source>
        <dbReference type="ARBA" id="ARBA00023212"/>
    </source>
</evidence>
<evidence type="ECO:0000256" key="2">
    <source>
        <dbReference type="ARBA" id="ARBA00005666"/>
    </source>
</evidence>
<keyword evidence="11" id="KW-1185">Reference proteome</keyword>
<organism evidence="10 11">
    <name type="scientific">Megaselia scalaris</name>
    <name type="common">Humpbacked fly</name>
    <name type="synonym">Phora scalaris</name>
    <dbReference type="NCBI Taxonomy" id="36166"/>
    <lineage>
        <taxon>Eukaryota</taxon>
        <taxon>Metazoa</taxon>
        <taxon>Ecdysozoa</taxon>
        <taxon>Arthropoda</taxon>
        <taxon>Hexapoda</taxon>
        <taxon>Insecta</taxon>
        <taxon>Pterygota</taxon>
        <taxon>Neoptera</taxon>
        <taxon>Endopterygota</taxon>
        <taxon>Diptera</taxon>
        <taxon>Brachycera</taxon>
        <taxon>Muscomorpha</taxon>
        <taxon>Platypezoidea</taxon>
        <taxon>Phoridae</taxon>
        <taxon>Megaseliini</taxon>
        <taxon>Megaselia</taxon>
    </lineage>
</organism>
<dbReference type="STRING" id="36166.T1GR05"/>
<evidence type="ECO:0000256" key="5">
    <source>
        <dbReference type="ARBA" id="ARBA00022889"/>
    </source>
</evidence>
<dbReference type="GO" id="GO:0030031">
    <property type="term" value="P:cell projection assembly"/>
    <property type="evidence" value="ECO:0007669"/>
    <property type="project" value="TreeGrafter"/>
</dbReference>
<evidence type="ECO:0000313" key="10">
    <source>
        <dbReference type="EnsemblMetazoa" id="MESCA006073-PA"/>
    </source>
</evidence>
<dbReference type="GO" id="GO:0034446">
    <property type="term" value="P:substrate adhesion-dependent cell spreading"/>
    <property type="evidence" value="ECO:0007669"/>
    <property type="project" value="TreeGrafter"/>
</dbReference>
<accession>T1GR05</accession>
<comment type="subcellular location">
    <subcellularLocation>
        <location evidence="1">Cytoplasm</location>
        <location evidence="1">Cytoskeleton</location>
    </subcellularLocation>
</comment>
<reference evidence="10" key="2">
    <citation type="submission" date="2015-06" db="UniProtKB">
        <authorList>
            <consortium name="EnsemblMetazoa"/>
        </authorList>
    </citation>
    <scope>IDENTIFICATION</scope>
</reference>
<dbReference type="OMA" id="YELMEDS"/>
<dbReference type="InterPro" id="IPR028433">
    <property type="entry name" value="Parvin"/>
</dbReference>
<dbReference type="HOGENOM" id="CLU_1943499_0_0_1"/>
<dbReference type="PANTHER" id="PTHR12114">
    <property type="entry name" value="PARVIN"/>
    <property type="match status" value="1"/>
</dbReference>
<keyword evidence="7" id="KW-0206">Cytoskeleton</keyword>
<name>T1GR05_MEGSC</name>
<dbReference type="EMBL" id="CAQQ02391145">
    <property type="status" value="NOT_ANNOTATED_CDS"/>
    <property type="molecule type" value="Genomic_DNA"/>
</dbReference>
<protein>
    <recommendedName>
        <fullName evidence="9">Calponin-homology (CH) domain-containing protein</fullName>
    </recommendedName>
</protein>
<keyword evidence="3" id="KW-0963">Cytoplasm</keyword>
<dbReference type="GO" id="GO:0015629">
    <property type="term" value="C:actin cytoskeleton"/>
    <property type="evidence" value="ECO:0007669"/>
    <property type="project" value="TreeGrafter"/>
</dbReference>
<evidence type="ECO:0000256" key="1">
    <source>
        <dbReference type="ARBA" id="ARBA00004245"/>
    </source>
</evidence>
<dbReference type="EnsemblMetazoa" id="MESCA006073-RA">
    <property type="protein sequence ID" value="MESCA006073-PA"/>
    <property type="gene ID" value="MESCA006073"/>
</dbReference>
<evidence type="ECO:0000256" key="4">
    <source>
        <dbReference type="ARBA" id="ARBA00022737"/>
    </source>
</evidence>
<reference evidence="11" key="1">
    <citation type="submission" date="2013-02" db="EMBL/GenBank/DDBJ databases">
        <authorList>
            <person name="Hughes D."/>
        </authorList>
    </citation>
    <scope>NUCLEOTIDE SEQUENCE</scope>
    <source>
        <strain>Durham</strain>
        <strain evidence="11">NC isolate 2 -- Noor lab</strain>
    </source>
</reference>
<dbReference type="GO" id="GO:0003779">
    <property type="term" value="F:actin binding"/>
    <property type="evidence" value="ECO:0007669"/>
    <property type="project" value="UniProtKB-KW"/>
</dbReference>
<evidence type="ECO:0000256" key="8">
    <source>
        <dbReference type="SAM" id="Phobius"/>
    </source>
</evidence>
<keyword evidence="8" id="KW-0812">Transmembrane</keyword>
<evidence type="ECO:0000256" key="3">
    <source>
        <dbReference type="ARBA" id="ARBA00022490"/>
    </source>
</evidence>
<dbReference type="InterPro" id="IPR036872">
    <property type="entry name" value="CH_dom_sf"/>
</dbReference>
<dbReference type="GO" id="GO:0005737">
    <property type="term" value="C:cytoplasm"/>
    <property type="evidence" value="ECO:0007669"/>
    <property type="project" value="TreeGrafter"/>
</dbReference>
<dbReference type="SUPFAM" id="SSF47576">
    <property type="entry name" value="Calponin-homology domain, CH-domain"/>
    <property type="match status" value="1"/>
</dbReference>
<dbReference type="AlphaFoldDB" id="T1GR05"/>
<keyword evidence="4" id="KW-0677">Repeat</keyword>
<dbReference type="Gene3D" id="1.10.418.10">
    <property type="entry name" value="Calponin-like domain"/>
    <property type="match status" value="1"/>
</dbReference>
<dbReference type="GO" id="GO:0005925">
    <property type="term" value="C:focal adhesion"/>
    <property type="evidence" value="ECO:0007669"/>
    <property type="project" value="TreeGrafter"/>
</dbReference>
<dbReference type="GO" id="GO:0030036">
    <property type="term" value="P:actin cytoskeleton organization"/>
    <property type="evidence" value="ECO:0007669"/>
    <property type="project" value="InterPro"/>
</dbReference>
<dbReference type="FunFam" id="1.10.418.10:FF:000015">
    <property type="entry name" value="Parvin beta"/>
    <property type="match status" value="1"/>
</dbReference>
<dbReference type="Pfam" id="PF00307">
    <property type="entry name" value="CH"/>
    <property type="match status" value="1"/>
</dbReference>
<evidence type="ECO:0000256" key="6">
    <source>
        <dbReference type="ARBA" id="ARBA00023203"/>
    </source>
</evidence>
<dbReference type="Proteomes" id="UP000015102">
    <property type="component" value="Unassembled WGS sequence"/>
</dbReference>
<dbReference type="PROSITE" id="PS50021">
    <property type="entry name" value="CH"/>
    <property type="match status" value="1"/>
</dbReference>
<dbReference type="CDD" id="cd21306">
    <property type="entry name" value="CH_PARVA_B_rpt2"/>
    <property type="match status" value="1"/>
</dbReference>
<keyword evidence="8" id="KW-1133">Transmembrane helix</keyword>
<keyword evidence="8" id="KW-0472">Membrane</keyword>
<keyword evidence="6" id="KW-0009">Actin-binding</keyword>
<dbReference type="InterPro" id="IPR001715">
    <property type="entry name" value="CH_dom"/>
</dbReference>
<comment type="similarity">
    <text evidence="2">Belongs to the parvin family.</text>
</comment>
<dbReference type="PANTHER" id="PTHR12114:SF4">
    <property type="entry name" value="GH23568P"/>
    <property type="match status" value="1"/>
</dbReference>
<dbReference type="GO" id="GO:0071963">
    <property type="term" value="P:establishment or maintenance of cell polarity regulating cell shape"/>
    <property type="evidence" value="ECO:0007669"/>
    <property type="project" value="TreeGrafter"/>
</dbReference>
<feature type="transmembrane region" description="Helical" evidence="8">
    <location>
        <begin position="51"/>
        <end position="71"/>
    </location>
</feature>
<sequence length="130" mass="14767">MKCEKDAFDALFDNAPEKLAIVKRSLITFVNKHLGKLNIEVADLDTEFKDGVYLCFLTGLLGGFFVPLYDYHVTPKTQEQMVNNVALSFELMQDIGLPMPKARPEDIVNMDLKSTLRVLYSLFTKFKDVA</sequence>
<evidence type="ECO:0000313" key="11">
    <source>
        <dbReference type="Proteomes" id="UP000015102"/>
    </source>
</evidence>
<evidence type="ECO:0000259" key="9">
    <source>
        <dbReference type="PROSITE" id="PS50021"/>
    </source>
</evidence>
<keyword evidence="5" id="KW-0130">Cell adhesion</keyword>